<keyword evidence="11" id="KW-1185">Reference proteome</keyword>
<comment type="subcellular location">
    <subcellularLocation>
        <location evidence="1 9">Cell membrane</location>
        <topology evidence="1">Multi-pass membrane protein</topology>
    </subcellularLocation>
    <subcellularLocation>
        <location evidence="9">Bacterial flagellum basal body</location>
    </subcellularLocation>
</comment>
<dbReference type="PANTHER" id="PTHR34040:SF2">
    <property type="entry name" value="FLAGELLAR BIOSYNTHETIC PROTEIN FLIQ"/>
    <property type="match status" value="1"/>
</dbReference>
<gene>
    <name evidence="9 10" type="primary">fliQ</name>
    <name evidence="10" type="ORF">CA54_17650</name>
</gene>
<reference evidence="10 11" key="1">
    <citation type="submission" date="2019-02" db="EMBL/GenBank/DDBJ databases">
        <title>Deep-cultivation of Planctomycetes and their phenomic and genomic characterization uncovers novel biology.</title>
        <authorList>
            <person name="Wiegand S."/>
            <person name="Jogler M."/>
            <person name="Boedeker C."/>
            <person name="Pinto D."/>
            <person name="Vollmers J."/>
            <person name="Rivas-Marin E."/>
            <person name="Kohn T."/>
            <person name="Peeters S.H."/>
            <person name="Heuer A."/>
            <person name="Rast P."/>
            <person name="Oberbeckmann S."/>
            <person name="Bunk B."/>
            <person name="Jeske O."/>
            <person name="Meyerdierks A."/>
            <person name="Storesund J.E."/>
            <person name="Kallscheuer N."/>
            <person name="Luecker S."/>
            <person name="Lage O.M."/>
            <person name="Pohl T."/>
            <person name="Merkel B.J."/>
            <person name="Hornburger P."/>
            <person name="Mueller R.-W."/>
            <person name="Bruemmer F."/>
            <person name="Labrenz M."/>
            <person name="Spormann A.M."/>
            <person name="Op Den Camp H."/>
            <person name="Overmann J."/>
            <person name="Amann R."/>
            <person name="Jetten M.S.M."/>
            <person name="Mascher T."/>
            <person name="Medema M.H."/>
            <person name="Devos D.P."/>
            <person name="Kaster A.-K."/>
            <person name="Ovreas L."/>
            <person name="Rohde M."/>
            <person name="Galperin M.Y."/>
            <person name="Jogler C."/>
        </authorList>
    </citation>
    <scope>NUCLEOTIDE SEQUENCE [LARGE SCALE GENOMIC DNA]</scope>
    <source>
        <strain evidence="10 11">CA54</strain>
    </source>
</reference>
<keyword evidence="10" id="KW-0966">Cell projection</keyword>
<keyword evidence="4 9" id="KW-1003">Cell membrane</keyword>
<evidence type="ECO:0000256" key="9">
    <source>
        <dbReference type="RuleBase" id="RU364090"/>
    </source>
</evidence>
<evidence type="ECO:0000256" key="5">
    <source>
        <dbReference type="ARBA" id="ARBA00022692"/>
    </source>
</evidence>
<dbReference type="InterPro" id="IPR006305">
    <property type="entry name" value="FliQ"/>
</dbReference>
<dbReference type="GO" id="GO:0044780">
    <property type="term" value="P:bacterial-type flagellum assembly"/>
    <property type="evidence" value="ECO:0007669"/>
    <property type="project" value="InterPro"/>
</dbReference>
<organism evidence="10 11">
    <name type="scientific">Symmachiella macrocystis</name>
    <dbReference type="NCBI Taxonomy" id="2527985"/>
    <lineage>
        <taxon>Bacteria</taxon>
        <taxon>Pseudomonadati</taxon>
        <taxon>Planctomycetota</taxon>
        <taxon>Planctomycetia</taxon>
        <taxon>Planctomycetales</taxon>
        <taxon>Planctomycetaceae</taxon>
        <taxon>Symmachiella</taxon>
    </lineage>
</organism>
<evidence type="ECO:0000313" key="10">
    <source>
        <dbReference type="EMBL" id="TWU12939.1"/>
    </source>
</evidence>
<evidence type="ECO:0000256" key="1">
    <source>
        <dbReference type="ARBA" id="ARBA00004651"/>
    </source>
</evidence>
<dbReference type="RefSeq" id="WP_146370345.1">
    <property type="nucleotide sequence ID" value="NZ_SJPP01000001.1"/>
</dbReference>
<evidence type="ECO:0000256" key="6">
    <source>
        <dbReference type="ARBA" id="ARBA00022989"/>
    </source>
</evidence>
<dbReference type="GO" id="GO:0005886">
    <property type="term" value="C:plasma membrane"/>
    <property type="evidence" value="ECO:0007669"/>
    <property type="project" value="UniProtKB-SubCell"/>
</dbReference>
<dbReference type="PANTHER" id="PTHR34040">
    <property type="entry name" value="FLAGELLAR BIOSYNTHETIC PROTEIN FLIQ"/>
    <property type="match status" value="1"/>
</dbReference>
<keyword evidence="10" id="KW-0969">Cilium</keyword>
<protein>
    <recommendedName>
        <fullName evidence="3 9">Flagellar biosynthetic protein FliQ</fullName>
    </recommendedName>
</protein>
<keyword evidence="5 9" id="KW-0812">Transmembrane</keyword>
<dbReference type="EMBL" id="SJPP01000001">
    <property type="protein sequence ID" value="TWU12939.1"/>
    <property type="molecule type" value="Genomic_DNA"/>
</dbReference>
<evidence type="ECO:0000256" key="2">
    <source>
        <dbReference type="ARBA" id="ARBA00006156"/>
    </source>
</evidence>
<dbReference type="GO" id="GO:0009425">
    <property type="term" value="C:bacterial-type flagellum basal body"/>
    <property type="evidence" value="ECO:0007669"/>
    <property type="project" value="UniProtKB-SubCell"/>
</dbReference>
<comment type="caution">
    <text evidence="10">The sequence shown here is derived from an EMBL/GenBank/DDBJ whole genome shotgun (WGS) entry which is preliminary data.</text>
</comment>
<keyword evidence="8 9" id="KW-0975">Bacterial flagellum</keyword>
<keyword evidence="7 9" id="KW-0472">Membrane</keyword>
<dbReference type="Pfam" id="PF01313">
    <property type="entry name" value="Bac_export_3"/>
    <property type="match status" value="1"/>
</dbReference>
<accession>A0A5C6BPK2</accession>
<dbReference type="Proteomes" id="UP000320735">
    <property type="component" value="Unassembled WGS sequence"/>
</dbReference>
<dbReference type="OrthoDB" id="9806440at2"/>
<dbReference type="InterPro" id="IPR002191">
    <property type="entry name" value="Bac_export_3"/>
</dbReference>
<keyword evidence="10" id="KW-0282">Flagellum</keyword>
<comment type="function">
    <text evidence="9">Role in flagellar biosynthesis.</text>
</comment>
<feature type="transmembrane region" description="Helical" evidence="9">
    <location>
        <begin position="55"/>
        <end position="74"/>
    </location>
</feature>
<keyword evidence="6 9" id="KW-1133">Transmembrane helix</keyword>
<dbReference type="GO" id="GO:0009306">
    <property type="term" value="P:protein secretion"/>
    <property type="evidence" value="ECO:0007669"/>
    <property type="project" value="InterPro"/>
</dbReference>
<evidence type="ECO:0000313" key="11">
    <source>
        <dbReference type="Proteomes" id="UP000320735"/>
    </source>
</evidence>
<feature type="transmembrane region" description="Helical" evidence="9">
    <location>
        <begin position="12"/>
        <end position="35"/>
    </location>
</feature>
<dbReference type="NCBIfam" id="TIGR01402">
    <property type="entry name" value="fliQ"/>
    <property type="match status" value="1"/>
</dbReference>
<sequence>MNPDQAVELARSAVVLTLLLSVPIMGVATLVGLVISIGQAVTQIQDQTLSFVPKIILMLVTTLLLLPWSITLIVEYSEDLFHSIPGMF</sequence>
<evidence type="ECO:0000256" key="4">
    <source>
        <dbReference type="ARBA" id="ARBA00022475"/>
    </source>
</evidence>
<evidence type="ECO:0000256" key="7">
    <source>
        <dbReference type="ARBA" id="ARBA00023136"/>
    </source>
</evidence>
<dbReference type="PIRSF" id="PIRSF004669">
    <property type="entry name" value="FliQ"/>
    <property type="match status" value="1"/>
</dbReference>
<name>A0A5C6BPK2_9PLAN</name>
<dbReference type="AlphaFoldDB" id="A0A5C6BPK2"/>
<proteinExistence type="inferred from homology"/>
<comment type="similarity">
    <text evidence="2 9">Belongs to the FliQ/MopD/SpaQ family.</text>
</comment>
<evidence type="ECO:0000256" key="8">
    <source>
        <dbReference type="ARBA" id="ARBA00023143"/>
    </source>
</evidence>
<dbReference type="PRINTS" id="PR00952">
    <property type="entry name" value="TYPE3IMQPROT"/>
</dbReference>
<evidence type="ECO:0000256" key="3">
    <source>
        <dbReference type="ARBA" id="ARBA00021718"/>
    </source>
</evidence>